<comment type="similarity">
    <text evidence="2">Belongs to the short-chain dehydrogenases/reductases (SDR) family.</text>
</comment>
<dbReference type="InterPro" id="IPR020904">
    <property type="entry name" value="Sc_DH/Rdtase_CS"/>
</dbReference>
<gene>
    <name evidence="8" type="ORF">BN1232_06196</name>
</gene>
<dbReference type="PROSITE" id="PS00061">
    <property type="entry name" value="ADH_SHORT"/>
    <property type="match status" value="1"/>
</dbReference>
<dbReference type="Pfam" id="PF13561">
    <property type="entry name" value="adh_short_C2"/>
    <property type="match status" value="1"/>
</dbReference>
<reference evidence="8 9" key="1">
    <citation type="submission" date="2015-03" db="EMBL/GenBank/DDBJ databases">
        <authorList>
            <person name="Urmite Genomes"/>
        </authorList>
    </citation>
    <scope>NUCLEOTIDE SEQUENCE [LARGE SCALE GENOMIC DNA]</scope>
    <source>
        <strain evidence="8 9">CSUR P1491</strain>
    </source>
</reference>
<dbReference type="PRINTS" id="PR00080">
    <property type="entry name" value="SDRFAMILY"/>
</dbReference>
<keyword evidence="4" id="KW-0560">Oxidoreductase</keyword>
<accession>A0A0E4H2J7</accession>
<dbReference type="SMART" id="SM00822">
    <property type="entry name" value="PKS_KR"/>
    <property type="match status" value="1"/>
</dbReference>
<evidence type="ECO:0000256" key="2">
    <source>
        <dbReference type="ARBA" id="ARBA00006484"/>
    </source>
</evidence>
<sequence>MHMGKLDGKIALVSGSGRGIGRAIAEKLAGDGAKVVVNDLDADPAKETIAAIEAAGGTAIGCPGSVTEDGFAERFVQTAVDEFGGLDIIVNNAGYTWDSVVQKMSDEQWDAILDVHLKAPFRILRAAQPVISAAAKREREAGNVTCRKVVNISSIAGTGGNAGQANYSSGKAGILGLTKAMSKEWGRYNVTVNAVAFGLIRTRLTETPAGGDGKIDIQGRELAVGVNPDLLATMERAIPLGRAGTPADGAGAVYLLCIPESDYVSGQVVICGGGFNT</sequence>
<dbReference type="Gene3D" id="3.40.50.720">
    <property type="entry name" value="NAD(P)-binding Rossmann-like Domain"/>
    <property type="match status" value="1"/>
</dbReference>
<dbReference type="GO" id="GO:0032787">
    <property type="term" value="P:monocarboxylic acid metabolic process"/>
    <property type="evidence" value="ECO:0007669"/>
    <property type="project" value="UniProtKB-ARBA"/>
</dbReference>
<keyword evidence="3" id="KW-0964">Secreted</keyword>
<dbReference type="STRING" id="141349.BN1232_06196"/>
<evidence type="ECO:0000256" key="5">
    <source>
        <dbReference type="ARBA" id="ARBA00040781"/>
    </source>
</evidence>
<evidence type="ECO:0000259" key="7">
    <source>
        <dbReference type="SMART" id="SM00822"/>
    </source>
</evidence>
<dbReference type="PANTHER" id="PTHR42879:SF2">
    <property type="entry name" value="3-OXOACYL-[ACYL-CARRIER-PROTEIN] REDUCTASE FABG"/>
    <property type="match status" value="1"/>
</dbReference>
<organism evidence="8 9">
    <name type="scientific">Mycobacterium lentiflavum</name>
    <dbReference type="NCBI Taxonomy" id="141349"/>
    <lineage>
        <taxon>Bacteria</taxon>
        <taxon>Bacillati</taxon>
        <taxon>Actinomycetota</taxon>
        <taxon>Actinomycetes</taxon>
        <taxon>Mycobacteriales</taxon>
        <taxon>Mycobacteriaceae</taxon>
        <taxon>Mycobacterium</taxon>
        <taxon>Mycobacterium simiae complex</taxon>
    </lineage>
</organism>
<dbReference type="FunFam" id="3.40.50.720:FF:000084">
    <property type="entry name" value="Short-chain dehydrogenase reductase"/>
    <property type="match status" value="1"/>
</dbReference>
<dbReference type="InterPro" id="IPR036291">
    <property type="entry name" value="NAD(P)-bd_dom_sf"/>
</dbReference>
<dbReference type="PRINTS" id="PR00081">
    <property type="entry name" value="GDHRDH"/>
</dbReference>
<dbReference type="SUPFAM" id="SSF51735">
    <property type="entry name" value="NAD(P)-binding Rossmann-fold domains"/>
    <property type="match status" value="1"/>
</dbReference>
<evidence type="ECO:0000313" key="9">
    <source>
        <dbReference type="Proteomes" id="UP000199251"/>
    </source>
</evidence>
<dbReference type="InterPro" id="IPR002347">
    <property type="entry name" value="SDR_fam"/>
</dbReference>
<proteinExistence type="inferred from homology"/>
<comment type="subcellular location">
    <subcellularLocation>
        <location evidence="1">Secreted</location>
        <location evidence="1">Cell wall</location>
    </subcellularLocation>
</comment>
<dbReference type="EMBL" id="CTEE01000002">
    <property type="protein sequence ID" value="CQD24388.1"/>
    <property type="molecule type" value="Genomic_DNA"/>
</dbReference>
<dbReference type="AlphaFoldDB" id="A0A0E4H2J7"/>
<dbReference type="InterPro" id="IPR057326">
    <property type="entry name" value="KR_dom"/>
</dbReference>
<evidence type="ECO:0000256" key="6">
    <source>
        <dbReference type="ARBA" id="ARBA00047400"/>
    </source>
</evidence>
<dbReference type="Proteomes" id="UP000199251">
    <property type="component" value="Unassembled WGS sequence"/>
</dbReference>
<keyword evidence="3" id="KW-0134">Cell wall</keyword>
<name>A0A0E4H2J7_MYCLN</name>
<evidence type="ECO:0000313" key="8">
    <source>
        <dbReference type="EMBL" id="CQD24388.1"/>
    </source>
</evidence>
<comment type="catalytic activity">
    <reaction evidence="6">
        <text>a (3R)-hydroxyacyl-[ACP] + NADP(+) = a 3-oxoacyl-[ACP] + NADPH + H(+)</text>
        <dbReference type="Rhea" id="RHEA:17397"/>
        <dbReference type="Rhea" id="RHEA-COMP:9916"/>
        <dbReference type="Rhea" id="RHEA-COMP:9945"/>
        <dbReference type="ChEBI" id="CHEBI:15378"/>
        <dbReference type="ChEBI" id="CHEBI:57783"/>
        <dbReference type="ChEBI" id="CHEBI:58349"/>
        <dbReference type="ChEBI" id="CHEBI:78776"/>
        <dbReference type="ChEBI" id="CHEBI:78827"/>
        <dbReference type="EC" id="1.1.1.100"/>
    </reaction>
    <physiologicalReaction direction="right-to-left" evidence="6">
        <dbReference type="Rhea" id="RHEA:17399"/>
    </physiologicalReaction>
</comment>
<evidence type="ECO:0000256" key="3">
    <source>
        <dbReference type="ARBA" id="ARBA00022512"/>
    </source>
</evidence>
<evidence type="ECO:0000256" key="4">
    <source>
        <dbReference type="ARBA" id="ARBA00023002"/>
    </source>
</evidence>
<dbReference type="InterPro" id="IPR050259">
    <property type="entry name" value="SDR"/>
</dbReference>
<dbReference type="GO" id="GO:0004316">
    <property type="term" value="F:3-oxoacyl-[acyl-carrier-protein] reductase (NADPH) activity"/>
    <property type="evidence" value="ECO:0007669"/>
    <property type="project" value="UniProtKB-EC"/>
</dbReference>
<evidence type="ECO:0000256" key="1">
    <source>
        <dbReference type="ARBA" id="ARBA00004191"/>
    </source>
</evidence>
<dbReference type="PANTHER" id="PTHR42879">
    <property type="entry name" value="3-OXOACYL-(ACYL-CARRIER-PROTEIN) REDUCTASE"/>
    <property type="match status" value="1"/>
</dbReference>
<protein>
    <recommendedName>
        <fullName evidence="5">3-oxoacyl-[acyl-carrier-protein] reductase MabA</fullName>
    </recommendedName>
</protein>
<feature type="domain" description="Ketoreductase" evidence="7">
    <location>
        <begin position="9"/>
        <end position="188"/>
    </location>
</feature>